<organism evidence="2 3">
    <name type="scientific">Ornithinimicrobium kibberense</name>
    <dbReference type="NCBI Taxonomy" id="282060"/>
    <lineage>
        <taxon>Bacteria</taxon>
        <taxon>Bacillati</taxon>
        <taxon>Actinomycetota</taxon>
        <taxon>Actinomycetes</taxon>
        <taxon>Micrococcales</taxon>
        <taxon>Ornithinimicrobiaceae</taxon>
        <taxon>Ornithinimicrobium</taxon>
    </lineage>
</organism>
<dbReference type="InterPro" id="IPR036102">
    <property type="entry name" value="OsmC/Ohrsf"/>
</dbReference>
<comment type="caution">
    <text evidence="2">The sequence shown here is derived from an EMBL/GenBank/DDBJ whole genome shotgun (WGS) entry which is preliminary data.</text>
</comment>
<dbReference type="NCBIfam" id="TIGR03562">
    <property type="entry name" value="osmo_induc_OsmC"/>
    <property type="match status" value="1"/>
</dbReference>
<keyword evidence="2" id="KW-0575">Peroxidase</keyword>
<dbReference type="PANTHER" id="PTHR42830:SF1">
    <property type="entry name" value="OSMOTICALLY INDUCIBLE FAMILY PROTEIN"/>
    <property type="match status" value="1"/>
</dbReference>
<evidence type="ECO:0000313" key="3">
    <source>
        <dbReference type="Proteomes" id="UP001589613"/>
    </source>
</evidence>
<dbReference type="Pfam" id="PF02566">
    <property type="entry name" value="OsmC"/>
    <property type="match status" value="1"/>
</dbReference>
<dbReference type="InterPro" id="IPR015946">
    <property type="entry name" value="KH_dom-like_a/b"/>
</dbReference>
<keyword evidence="3" id="KW-1185">Reference proteome</keyword>
<dbReference type="InterPro" id="IPR019904">
    <property type="entry name" value="Peroxiredoxin_OsmC"/>
</dbReference>
<keyword evidence="2" id="KW-0560">Oxidoreductase</keyword>
<dbReference type="Proteomes" id="UP001589613">
    <property type="component" value="Unassembled WGS sequence"/>
</dbReference>
<accession>A0ABV5V4L9</accession>
<dbReference type="InterPro" id="IPR052707">
    <property type="entry name" value="OsmC_Ohr_Peroxiredoxin"/>
</dbReference>
<dbReference type="EMBL" id="JBHMAX010000022">
    <property type="protein sequence ID" value="MFB9732770.1"/>
    <property type="molecule type" value="Genomic_DNA"/>
</dbReference>
<dbReference type="InterPro" id="IPR003718">
    <property type="entry name" value="OsmC/Ohr_fam"/>
</dbReference>
<protein>
    <submittedName>
        <fullName evidence="2">OsmC family protein</fullName>
        <ecNumber evidence="2">1.11.1.29</ecNumber>
    </submittedName>
</protein>
<evidence type="ECO:0000256" key="1">
    <source>
        <dbReference type="SAM" id="MobiDB-lite"/>
    </source>
</evidence>
<dbReference type="EC" id="1.11.1.29" evidence="2"/>
<feature type="compositionally biased region" description="Polar residues" evidence="1">
    <location>
        <begin position="20"/>
        <end position="30"/>
    </location>
</feature>
<feature type="region of interest" description="Disordered" evidence="1">
    <location>
        <begin position="1"/>
        <end position="30"/>
    </location>
</feature>
<proteinExistence type="predicted"/>
<dbReference type="SUPFAM" id="SSF82784">
    <property type="entry name" value="OsmC-like"/>
    <property type="match status" value="1"/>
</dbReference>
<evidence type="ECO:0000313" key="2">
    <source>
        <dbReference type="EMBL" id="MFB9732770.1"/>
    </source>
</evidence>
<dbReference type="GO" id="GO:0004601">
    <property type="term" value="F:peroxidase activity"/>
    <property type="evidence" value="ECO:0007669"/>
    <property type="project" value="UniProtKB-KW"/>
</dbReference>
<dbReference type="RefSeq" id="WP_141338871.1">
    <property type="nucleotide sequence ID" value="NZ_JBHMAX010000022.1"/>
</dbReference>
<sequence length="142" mass="14487">MALTSKASTTWTGNLPDGSGRTSLDSSGQGTFDVSWQARAEAHGGTTNPEELIAAAHASCYSMAFAGALGKNGTPPTQLDTTAEVTFDPTGPAITGIHLTVRASVEGLDESDFQRMAEGAKEGCPVSKALAGTEITLTAELA</sequence>
<dbReference type="PANTHER" id="PTHR42830">
    <property type="entry name" value="OSMOTICALLY INDUCIBLE FAMILY PROTEIN"/>
    <property type="match status" value="1"/>
</dbReference>
<dbReference type="Gene3D" id="3.30.300.20">
    <property type="match status" value="1"/>
</dbReference>
<reference evidence="2 3" key="1">
    <citation type="submission" date="2024-09" db="EMBL/GenBank/DDBJ databases">
        <authorList>
            <person name="Sun Q."/>
            <person name="Mori K."/>
        </authorList>
    </citation>
    <scope>NUCLEOTIDE SEQUENCE [LARGE SCALE GENOMIC DNA]</scope>
    <source>
        <strain evidence="2 3">JCM 12763</strain>
    </source>
</reference>
<feature type="compositionally biased region" description="Polar residues" evidence="1">
    <location>
        <begin position="1"/>
        <end position="13"/>
    </location>
</feature>
<name>A0ABV5V4L9_9MICO</name>
<gene>
    <name evidence="2" type="ORF">ACFFN0_12025</name>
</gene>